<dbReference type="EMBL" id="VSRR010098951">
    <property type="protein sequence ID" value="MPC94528.1"/>
    <property type="molecule type" value="Genomic_DNA"/>
</dbReference>
<keyword evidence="2" id="KW-1185">Reference proteome</keyword>
<evidence type="ECO:0000313" key="2">
    <source>
        <dbReference type="Proteomes" id="UP000324222"/>
    </source>
</evidence>
<protein>
    <submittedName>
        <fullName evidence="1">Uncharacterized protein</fullName>
    </submittedName>
</protein>
<dbReference type="Proteomes" id="UP000324222">
    <property type="component" value="Unassembled WGS sequence"/>
</dbReference>
<proteinExistence type="predicted"/>
<organism evidence="1 2">
    <name type="scientific">Portunus trituberculatus</name>
    <name type="common">Swimming crab</name>
    <name type="synonym">Neptunus trituberculatus</name>
    <dbReference type="NCBI Taxonomy" id="210409"/>
    <lineage>
        <taxon>Eukaryota</taxon>
        <taxon>Metazoa</taxon>
        <taxon>Ecdysozoa</taxon>
        <taxon>Arthropoda</taxon>
        <taxon>Crustacea</taxon>
        <taxon>Multicrustacea</taxon>
        <taxon>Malacostraca</taxon>
        <taxon>Eumalacostraca</taxon>
        <taxon>Eucarida</taxon>
        <taxon>Decapoda</taxon>
        <taxon>Pleocyemata</taxon>
        <taxon>Brachyura</taxon>
        <taxon>Eubrachyura</taxon>
        <taxon>Portunoidea</taxon>
        <taxon>Portunidae</taxon>
        <taxon>Portuninae</taxon>
        <taxon>Portunus</taxon>
    </lineage>
</organism>
<dbReference type="AlphaFoldDB" id="A0A5B7JN50"/>
<reference evidence="1 2" key="1">
    <citation type="submission" date="2019-05" db="EMBL/GenBank/DDBJ databases">
        <title>Another draft genome of Portunus trituberculatus and its Hox gene families provides insights of decapod evolution.</title>
        <authorList>
            <person name="Jeong J.-H."/>
            <person name="Song I."/>
            <person name="Kim S."/>
            <person name="Choi T."/>
            <person name="Kim D."/>
            <person name="Ryu S."/>
            <person name="Kim W."/>
        </authorList>
    </citation>
    <scope>NUCLEOTIDE SEQUENCE [LARGE SCALE GENOMIC DNA]</scope>
    <source>
        <tissue evidence="1">Muscle</tissue>
    </source>
</reference>
<accession>A0A5B7JN50</accession>
<name>A0A5B7JN50_PORTR</name>
<gene>
    <name evidence="1" type="ORF">E2C01_089701</name>
</gene>
<evidence type="ECO:0000313" key="1">
    <source>
        <dbReference type="EMBL" id="MPC94528.1"/>
    </source>
</evidence>
<sequence length="92" mass="10034">MSTHPLAYPLVAGGDGRALVGHARRSGHLRGFRVTVAVSVAVRVAVGVRMSHSLGVEVRVGVVAMVRMRKREVQVSLHLKLVFDDLQEHTSR</sequence>
<comment type="caution">
    <text evidence="1">The sequence shown here is derived from an EMBL/GenBank/DDBJ whole genome shotgun (WGS) entry which is preliminary data.</text>
</comment>